<dbReference type="InterPro" id="IPR035901">
    <property type="entry name" value="GIY-YIG_endonuc_sf"/>
</dbReference>
<dbReference type="GO" id="GO:0006289">
    <property type="term" value="P:nucleotide-excision repair"/>
    <property type="evidence" value="ECO:0007669"/>
    <property type="project" value="InterPro"/>
</dbReference>
<dbReference type="InterPro" id="IPR036876">
    <property type="entry name" value="UVR_dom_sf"/>
</dbReference>
<dbReference type="PROSITE" id="PS50165">
    <property type="entry name" value="UVRC"/>
    <property type="match status" value="1"/>
</dbReference>
<dbReference type="GO" id="GO:0009381">
    <property type="term" value="F:excinuclease ABC activity"/>
    <property type="evidence" value="ECO:0007669"/>
    <property type="project" value="InterPro"/>
</dbReference>
<evidence type="ECO:0000259" key="2">
    <source>
        <dbReference type="PROSITE" id="PS50164"/>
    </source>
</evidence>
<dbReference type="Gene3D" id="3.30.420.340">
    <property type="entry name" value="UvrC, RNAse H endonuclease domain"/>
    <property type="match status" value="1"/>
</dbReference>
<evidence type="ECO:0000313" key="5">
    <source>
        <dbReference type="Proteomes" id="UP000176689"/>
    </source>
</evidence>
<dbReference type="Pfam" id="PF02151">
    <property type="entry name" value="UVR"/>
    <property type="match status" value="1"/>
</dbReference>
<dbReference type="InterPro" id="IPR001162">
    <property type="entry name" value="UvrC_RNase_H_dom"/>
</dbReference>
<dbReference type="EMBL" id="MFLP01000009">
    <property type="protein sequence ID" value="OGG71210.1"/>
    <property type="molecule type" value="Genomic_DNA"/>
</dbReference>
<dbReference type="AlphaFoldDB" id="A0A1F6ECB6"/>
<dbReference type="SMART" id="SM00465">
    <property type="entry name" value="GIYc"/>
    <property type="match status" value="1"/>
</dbReference>
<feature type="domain" description="UVR" evidence="1">
    <location>
        <begin position="210"/>
        <end position="245"/>
    </location>
</feature>
<gene>
    <name evidence="4" type="ORF">A3F27_00220</name>
</gene>
<dbReference type="PROSITE" id="PS50151">
    <property type="entry name" value="UVR"/>
    <property type="match status" value="1"/>
</dbReference>
<evidence type="ECO:0008006" key="6">
    <source>
        <dbReference type="Google" id="ProtNLM"/>
    </source>
</evidence>
<dbReference type="SUPFAM" id="SSF46600">
    <property type="entry name" value="C-terminal UvrC-binding domain of UvrB"/>
    <property type="match status" value="1"/>
</dbReference>
<evidence type="ECO:0000259" key="3">
    <source>
        <dbReference type="PROSITE" id="PS50165"/>
    </source>
</evidence>
<dbReference type="InterPro" id="IPR050066">
    <property type="entry name" value="UvrABC_protein_C"/>
</dbReference>
<dbReference type="GO" id="GO:0009380">
    <property type="term" value="C:excinuclease repair complex"/>
    <property type="evidence" value="ECO:0007669"/>
    <property type="project" value="TreeGrafter"/>
</dbReference>
<dbReference type="PANTHER" id="PTHR30562">
    <property type="entry name" value="UVRC/OXIDOREDUCTASE"/>
    <property type="match status" value="1"/>
</dbReference>
<comment type="caution">
    <text evidence="4">The sequence shown here is derived from an EMBL/GenBank/DDBJ whole genome shotgun (WGS) entry which is preliminary data.</text>
</comment>
<feature type="domain" description="UvrC family homology region profile" evidence="3">
    <location>
        <begin position="215"/>
        <end position="352"/>
    </location>
</feature>
<accession>A0A1F6ECB6</accession>
<dbReference type="Gene3D" id="3.40.1440.10">
    <property type="entry name" value="GIY-YIG endonuclease"/>
    <property type="match status" value="1"/>
</dbReference>
<reference evidence="4 5" key="1">
    <citation type="journal article" date="2016" name="Nat. Commun.">
        <title>Thousands of microbial genomes shed light on interconnected biogeochemical processes in an aquifer system.</title>
        <authorList>
            <person name="Anantharaman K."/>
            <person name="Brown C.T."/>
            <person name="Hug L.A."/>
            <person name="Sharon I."/>
            <person name="Castelle C.J."/>
            <person name="Probst A.J."/>
            <person name="Thomas B.C."/>
            <person name="Singh A."/>
            <person name="Wilkins M.J."/>
            <person name="Karaoz U."/>
            <person name="Brodie E.L."/>
            <person name="Williams K.H."/>
            <person name="Hubbard S.S."/>
            <person name="Banfield J.F."/>
        </authorList>
    </citation>
    <scope>NUCLEOTIDE SEQUENCE [LARGE SCALE GENOMIC DNA]</scope>
</reference>
<dbReference type="InterPro" id="IPR001943">
    <property type="entry name" value="UVR_dom"/>
</dbReference>
<sequence>MTRKELNKYELPDSPGVYIFRGLRGKILYIGKAASLHDRVRSYFSPDLAAMRNSAIAGMVSDARAISWKKTDSVLEALILEANLIKQYQPPYNAREKDNKSFNYLVLTKEDFPRVLVVRGRELFGGSLRTKNLKPKTVFGPYPQGRSLADALKIVRRIFPFRDSCTSDSGKSCFNRQIGLCPGVCSGEINKTEYARTIRHIAELFSGNFMGLKRELAKEMRAAAKSEQFEKAEELRRQISALEHIRDVSLIRDESRVSSGGTGSTGITSRIEAYDVAHTAGAETVAVMTVIENGEAVKSDYRKFKIRTAKNDDIGALKEVLSRRLAHNEWPLPRVIAVDGGTAQVRAAGRVLKDVGVFIPVVGVVKNEFHKPERLTGDTRSIEEYGKDILLANSEAHRFAIEYHRLRRRASMI</sequence>
<dbReference type="InterPro" id="IPR000305">
    <property type="entry name" value="GIY-YIG_endonuc"/>
</dbReference>
<evidence type="ECO:0000313" key="4">
    <source>
        <dbReference type="EMBL" id="OGG71210.1"/>
    </source>
</evidence>
<dbReference type="CDD" id="cd10434">
    <property type="entry name" value="GIY-YIG_UvrC_Cho"/>
    <property type="match status" value="1"/>
</dbReference>
<dbReference type="PROSITE" id="PS50164">
    <property type="entry name" value="GIY_YIG"/>
    <property type="match status" value="1"/>
</dbReference>
<dbReference type="PANTHER" id="PTHR30562:SF1">
    <property type="entry name" value="UVRABC SYSTEM PROTEIN C"/>
    <property type="match status" value="1"/>
</dbReference>
<dbReference type="Proteomes" id="UP000176689">
    <property type="component" value="Unassembled WGS sequence"/>
</dbReference>
<dbReference type="InterPro" id="IPR038476">
    <property type="entry name" value="UvrC_RNase_H_dom_sf"/>
</dbReference>
<organism evidence="4 5">
    <name type="scientific">Candidatus Kaiserbacteria bacterium RIFCSPHIGHO2_12_FULL_53_13</name>
    <dbReference type="NCBI Taxonomy" id="1798502"/>
    <lineage>
        <taxon>Bacteria</taxon>
        <taxon>Candidatus Kaiseribacteriota</taxon>
    </lineage>
</organism>
<dbReference type="InterPro" id="IPR047296">
    <property type="entry name" value="GIY-YIG_UvrC_Cho"/>
</dbReference>
<name>A0A1F6ECB6_9BACT</name>
<feature type="domain" description="GIY-YIG" evidence="2">
    <location>
        <begin position="13"/>
        <end position="94"/>
    </location>
</feature>
<evidence type="ECO:0000259" key="1">
    <source>
        <dbReference type="PROSITE" id="PS50151"/>
    </source>
</evidence>
<protein>
    <recommendedName>
        <fullName evidence="6">Excinuclease ABC subunit C</fullName>
    </recommendedName>
</protein>
<dbReference type="Pfam" id="PF01541">
    <property type="entry name" value="GIY-YIG"/>
    <property type="match status" value="1"/>
</dbReference>
<proteinExistence type="predicted"/>
<dbReference type="SUPFAM" id="SSF82771">
    <property type="entry name" value="GIY-YIG endonuclease"/>
    <property type="match status" value="1"/>
</dbReference>
<dbReference type="Pfam" id="PF08459">
    <property type="entry name" value="UvrC_RNaseH_dom"/>
    <property type="match status" value="1"/>
</dbReference>